<dbReference type="SUPFAM" id="SSF49777">
    <property type="entry name" value="PEBP-like"/>
    <property type="match status" value="1"/>
</dbReference>
<dbReference type="EMBL" id="AMZH03005013">
    <property type="protein sequence ID" value="RRT67535.1"/>
    <property type="molecule type" value="Genomic_DNA"/>
</dbReference>
<name>A0A426ZU85_ENSVE</name>
<evidence type="ECO:0000313" key="3">
    <source>
        <dbReference type="Proteomes" id="UP000287651"/>
    </source>
</evidence>
<sequence>MAGYVDPLVVGRVIGDVVDLFVPTISMMVRFGSKHVNNGCDIKPSMAANPPSVQIAGRQSDLYTLVREAYFFLLSLLEFKSKKGLQGSSLCVQVMTDPDAPSPSDPTMREWLHWMVINMPGGTDPSHGKCTVSKVTSSTNPHKYELLHRISYGSTPHLLNSTSDTCHTWPPPERWLTHGTTHAVYRMTPPDSCSPCLLLWLDRPGGGPIYGSQAPGGDPQVRPGAVPAEVSAAGDGAPGDARQLQHPVVGGAVRSRPPRCHRLLQLAEGASRPAPLTSCRDCGSSSMISRLF</sequence>
<dbReference type="PANTHER" id="PTHR11362:SF82">
    <property type="entry name" value="PHOSPHATIDYLETHANOLAMINE-BINDING PROTEIN 4"/>
    <property type="match status" value="1"/>
</dbReference>
<dbReference type="Gene3D" id="3.90.280.10">
    <property type="entry name" value="PEBP-like"/>
    <property type="match status" value="1"/>
</dbReference>
<dbReference type="AlphaFoldDB" id="A0A426ZU85"/>
<reference evidence="2 3" key="1">
    <citation type="journal article" date="2014" name="Agronomy (Basel)">
        <title>A Draft Genome Sequence for Ensete ventricosum, the Drought-Tolerant Tree Against Hunger.</title>
        <authorList>
            <person name="Harrison J."/>
            <person name="Moore K.A."/>
            <person name="Paszkiewicz K."/>
            <person name="Jones T."/>
            <person name="Grant M."/>
            <person name="Ambacheew D."/>
            <person name="Muzemil S."/>
            <person name="Studholme D.J."/>
        </authorList>
    </citation>
    <scope>NUCLEOTIDE SEQUENCE [LARGE SCALE GENOMIC DNA]</scope>
</reference>
<organism evidence="2 3">
    <name type="scientific">Ensete ventricosum</name>
    <name type="common">Abyssinian banana</name>
    <name type="synonym">Musa ensete</name>
    <dbReference type="NCBI Taxonomy" id="4639"/>
    <lineage>
        <taxon>Eukaryota</taxon>
        <taxon>Viridiplantae</taxon>
        <taxon>Streptophyta</taxon>
        <taxon>Embryophyta</taxon>
        <taxon>Tracheophyta</taxon>
        <taxon>Spermatophyta</taxon>
        <taxon>Magnoliopsida</taxon>
        <taxon>Liliopsida</taxon>
        <taxon>Zingiberales</taxon>
        <taxon>Musaceae</taxon>
        <taxon>Ensete</taxon>
    </lineage>
</organism>
<evidence type="ECO:0000313" key="2">
    <source>
        <dbReference type="EMBL" id="RRT67535.1"/>
    </source>
</evidence>
<dbReference type="Pfam" id="PF01161">
    <property type="entry name" value="PBP"/>
    <property type="match status" value="1"/>
</dbReference>
<proteinExistence type="predicted"/>
<accession>A0A426ZU85</accession>
<dbReference type="InterPro" id="IPR035810">
    <property type="entry name" value="PEBP_euk"/>
</dbReference>
<protein>
    <recommendedName>
        <fullName evidence="4">Protein MOTHER of FT and TFL1</fullName>
    </recommendedName>
</protein>
<evidence type="ECO:0008006" key="4">
    <source>
        <dbReference type="Google" id="ProtNLM"/>
    </source>
</evidence>
<feature type="region of interest" description="Disordered" evidence="1">
    <location>
        <begin position="209"/>
        <end position="240"/>
    </location>
</feature>
<evidence type="ECO:0000256" key="1">
    <source>
        <dbReference type="SAM" id="MobiDB-lite"/>
    </source>
</evidence>
<gene>
    <name evidence="2" type="ORF">B296_00034040</name>
</gene>
<dbReference type="Proteomes" id="UP000287651">
    <property type="component" value="Unassembled WGS sequence"/>
</dbReference>
<dbReference type="InterPro" id="IPR008914">
    <property type="entry name" value="PEBP"/>
</dbReference>
<dbReference type="InterPro" id="IPR036610">
    <property type="entry name" value="PEBP-like_sf"/>
</dbReference>
<dbReference type="PANTHER" id="PTHR11362">
    <property type="entry name" value="PHOSPHATIDYLETHANOLAMINE-BINDING PROTEIN"/>
    <property type="match status" value="1"/>
</dbReference>
<comment type="caution">
    <text evidence="2">The sequence shown here is derived from an EMBL/GenBank/DDBJ whole genome shotgun (WGS) entry which is preliminary data.</text>
</comment>